<evidence type="ECO:0000256" key="2">
    <source>
        <dbReference type="ARBA" id="ARBA00023015"/>
    </source>
</evidence>
<sequence length="241" mass="26478">MGHISLCAVAPGAPGHAYLAPVAPQNRNTSLQVSSGNRGSIGSARGPSDGSIALDESEQARLNMRVKGKRNPSPANGQRRADEPPTRAPPNKKSKTNVAAINSGMNFTDESKTKLEDSAYKLHMADEEKRKNFLERNRIAALKCRRRKKQWLTNLQTKVEIFDTENDALAVQVTRLREEAVNLKTLLFAHQDCPVTQQQRLHGAFISQVVGPFNPQIDPYGIAALMPNQVMAGQGVQQRFS</sequence>
<evidence type="ECO:0000259" key="7">
    <source>
        <dbReference type="PROSITE" id="PS50217"/>
    </source>
</evidence>
<dbReference type="Gene3D" id="1.20.5.170">
    <property type="match status" value="1"/>
</dbReference>
<dbReference type="InterPro" id="IPR002112">
    <property type="entry name" value="Leuzip_Jun"/>
</dbReference>
<dbReference type="InterPro" id="IPR051027">
    <property type="entry name" value="bZIP_transcription_factors"/>
</dbReference>
<dbReference type="PROSITE" id="PS50217">
    <property type="entry name" value="BZIP"/>
    <property type="match status" value="1"/>
</dbReference>
<dbReference type="OrthoDB" id="295274at2759"/>
<keyword evidence="2" id="KW-0805">Transcription regulation</keyword>
<dbReference type="Proteomes" id="UP000236664">
    <property type="component" value="Unassembled WGS sequence"/>
</dbReference>
<dbReference type="GO" id="GO:0005634">
    <property type="term" value="C:nucleus"/>
    <property type="evidence" value="ECO:0007669"/>
    <property type="project" value="UniProtKB-SubCell"/>
</dbReference>
<dbReference type="CDD" id="cd14687">
    <property type="entry name" value="bZIP_ATF2"/>
    <property type="match status" value="1"/>
</dbReference>
<dbReference type="Pfam" id="PF00170">
    <property type="entry name" value="bZIP_1"/>
    <property type="match status" value="1"/>
</dbReference>
<dbReference type="SMART" id="SM00338">
    <property type="entry name" value="BRLZ"/>
    <property type="match status" value="1"/>
</dbReference>
<dbReference type="SUPFAM" id="SSF57959">
    <property type="entry name" value="Leucine zipper domain"/>
    <property type="match status" value="1"/>
</dbReference>
<dbReference type="GO" id="GO:0003700">
    <property type="term" value="F:DNA-binding transcription factor activity"/>
    <property type="evidence" value="ECO:0007669"/>
    <property type="project" value="InterPro"/>
</dbReference>
<evidence type="ECO:0000313" key="9">
    <source>
        <dbReference type="Proteomes" id="UP000236664"/>
    </source>
</evidence>
<dbReference type="InterPro" id="IPR004827">
    <property type="entry name" value="bZIP"/>
</dbReference>
<evidence type="ECO:0000256" key="6">
    <source>
        <dbReference type="SAM" id="MobiDB-lite"/>
    </source>
</evidence>
<name>A0A2K0U7X3_GIBNY</name>
<feature type="region of interest" description="Disordered" evidence="6">
    <location>
        <begin position="28"/>
        <end position="52"/>
    </location>
</feature>
<evidence type="ECO:0000313" key="8">
    <source>
        <dbReference type="EMBL" id="PNP53875.1"/>
    </source>
</evidence>
<gene>
    <name evidence="8" type="ORF">FNYG_15668</name>
</gene>
<keyword evidence="3" id="KW-0238">DNA-binding</keyword>
<evidence type="ECO:0000256" key="5">
    <source>
        <dbReference type="ARBA" id="ARBA00023242"/>
    </source>
</evidence>
<dbReference type="EMBL" id="MTQA01000655">
    <property type="protein sequence ID" value="PNP53875.1"/>
    <property type="molecule type" value="Genomic_DNA"/>
</dbReference>
<feature type="compositionally biased region" description="Polar residues" evidence="6">
    <location>
        <begin position="28"/>
        <end position="40"/>
    </location>
</feature>
<accession>A0A2K0U7X3</accession>
<evidence type="ECO:0000256" key="1">
    <source>
        <dbReference type="ARBA" id="ARBA00004123"/>
    </source>
</evidence>
<dbReference type="FunFam" id="1.20.5.170:FF:000053">
    <property type="entry name" value="BZIP transcription factor AtfA"/>
    <property type="match status" value="1"/>
</dbReference>
<proteinExistence type="predicted"/>
<evidence type="ECO:0000256" key="4">
    <source>
        <dbReference type="ARBA" id="ARBA00023163"/>
    </source>
</evidence>
<feature type="region of interest" description="Disordered" evidence="6">
    <location>
        <begin position="66"/>
        <end position="95"/>
    </location>
</feature>
<keyword evidence="5" id="KW-0539">Nucleus</keyword>
<dbReference type="InterPro" id="IPR046347">
    <property type="entry name" value="bZIP_sf"/>
</dbReference>
<dbReference type="PANTHER" id="PTHR19304">
    <property type="entry name" value="CYCLIC-AMP RESPONSE ELEMENT BINDING PROTEIN"/>
    <property type="match status" value="1"/>
</dbReference>
<keyword evidence="4" id="KW-0804">Transcription</keyword>
<dbReference type="PRINTS" id="PR00043">
    <property type="entry name" value="LEUZIPPRJUN"/>
</dbReference>
<feature type="domain" description="BZIP" evidence="7">
    <location>
        <begin position="127"/>
        <end position="190"/>
    </location>
</feature>
<organism evidence="8 9">
    <name type="scientific">Gibberella nygamai</name>
    <name type="common">Bean root rot disease fungus</name>
    <name type="synonym">Fusarium nygamai</name>
    <dbReference type="NCBI Taxonomy" id="42673"/>
    <lineage>
        <taxon>Eukaryota</taxon>
        <taxon>Fungi</taxon>
        <taxon>Dikarya</taxon>
        <taxon>Ascomycota</taxon>
        <taxon>Pezizomycotina</taxon>
        <taxon>Sordariomycetes</taxon>
        <taxon>Hypocreomycetidae</taxon>
        <taxon>Hypocreales</taxon>
        <taxon>Nectriaceae</taxon>
        <taxon>Fusarium</taxon>
        <taxon>Fusarium fujikuroi species complex</taxon>
    </lineage>
</organism>
<dbReference type="STRING" id="42673.A0A2K0U7X3"/>
<comment type="subcellular location">
    <subcellularLocation>
        <location evidence="1">Nucleus</location>
    </subcellularLocation>
</comment>
<dbReference type="GO" id="GO:0003677">
    <property type="term" value="F:DNA binding"/>
    <property type="evidence" value="ECO:0007669"/>
    <property type="project" value="UniProtKB-KW"/>
</dbReference>
<protein>
    <recommendedName>
        <fullName evidence="7">BZIP domain-containing protein</fullName>
    </recommendedName>
</protein>
<comment type="caution">
    <text evidence="8">The sequence shown here is derived from an EMBL/GenBank/DDBJ whole genome shotgun (WGS) entry which is preliminary data.</text>
</comment>
<dbReference type="AlphaFoldDB" id="A0A2K0U7X3"/>
<reference evidence="8 9" key="1">
    <citation type="submission" date="2017-06" db="EMBL/GenBank/DDBJ databases">
        <title>Genome of Fusarium nygamai isolate CS10214.</title>
        <authorList>
            <person name="Gardiner D.M."/>
            <person name="Obanor F."/>
            <person name="Kazan K."/>
        </authorList>
    </citation>
    <scope>NUCLEOTIDE SEQUENCE [LARGE SCALE GENOMIC DNA]</scope>
    <source>
        <strain evidence="8 9">CS10214</strain>
    </source>
</reference>
<keyword evidence="9" id="KW-1185">Reference proteome</keyword>
<evidence type="ECO:0000256" key="3">
    <source>
        <dbReference type="ARBA" id="ARBA00023125"/>
    </source>
</evidence>